<evidence type="ECO:0000256" key="2">
    <source>
        <dbReference type="SAM" id="MobiDB-lite"/>
    </source>
</evidence>
<organism evidence="4 5">
    <name type="scientific">Aspergillus parasiticus</name>
    <dbReference type="NCBI Taxonomy" id="5067"/>
    <lineage>
        <taxon>Eukaryota</taxon>
        <taxon>Fungi</taxon>
        <taxon>Dikarya</taxon>
        <taxon>Ascomycota</taxon>
        <taxon>Pezizomycotina</taxon>
        <taxon>Eurotiomycetes</taxon>
        <taxon>Eurotiomycetidae</taxon>
        <taxon>Eurotiales</taxon>
        <taxon>Aspergillaceae</taxon>
        <taxon>Aspergillus</taxon>
        <taxon>Aspergillus subgen. Circumdati</taxon>
    </lineage>
</organism>
<feature type="domain" description="NADP-dependent oxidoreductase" evidence="3">
    <location>
        <begin position="53"/>
        <end position="100"/>
    </location>
</feature>
<dbReference type="InterPro" id="IPR036812">
    <property type="entry name" value="NAD(P)_OxRdtase_dom_sf"/>
</dbReference>
<evidence type="ECO:0000313" key="4">
    <source>
        <dbReference type="EMBL" id="KAB8211940.1"/>
    </source>
</evidence>
<sequence>MKNTSASTNDIVGTCIGQSEGPLDSRLAVTLDETQQIFGRGILRIQTHGPRHAIALAYVMAKAPNVIPLVGGRKVEYLHDNIQALSIKLTEDQIEYLESVSPLDLGYPYSSIGADPKSTGKPTRMLSNSAPLAFGKTTK</sequence>
<dbReference type="InterPro" id="IPR023210">
    <property type="entry name" value="NADP_OxRdtase_dom"/>
</dbReference>
<dbReference type="GO" id="GO:0016491">
    <property type="term" value="F:oxidoreductase activity"/>
    <property type="evidence" value="ECO:0007669"/>
    <property type="project" value="UniProtKB-KW"/>
</dbReference>
<dbReference type="SUPFAM" id="SSF51430">
    <property type="entry name" value="NAD(P)-linked oxidoreductase"/>
    <property type="match status" value="1"/>
</dbReference>
<evidence type="ECO:0000259" key="3">
    <source>
        <dbReference type="Pfam" id="PF00248"/>
    </source>
</evidence>
<dbReference type="Gene3D" id="3.20.20.100">
    <property type="entry name" value="NADP-dependent oxidoreductase domain"/>
    <property type="match status" value="1"/>
</dbReference>
<evidence type="ECO:0000256" key="1">
    <source>
        <dbReference type="ARBA" id="ARBA00023002"/>
    </source>
</evidence>
<dbReference type="Proteomes" id="UP000326532">
    <property type="component" value="Unassembled WGS sequence"/>
</dbReference>
<name>A0A5N6E654_ASPPA</name>
<keyword evidence="5" id="KW-1185">Reference proteome</keyword>
<dbReference type="Pfam" id="PF00248">
    <property type="entry name" value="Aldo_ket_red"/>
    <property type="match status" value="1"/>
</dbReference>
<dbReference type="AlphaFoldDB" id="A0A5N6E654"/>
<proteinExistence type="predicted"/>
<reference evidence="4 5" key="1">
    <citation type="submission" date="2019-04" db="EMBL/GenBank/DDBJ databases">
        <title>Fungal friends and foes A comparative genomics study of 23 Aspergillus species from section Flavi.</title>
        <authorList>
            <consortium name="DOE Joint Genome Institute"/>
            <person name="Kjaerbolling I."/>
            <person name="Vesth T.C."/>
            <person name="Frisvad J.C."/>
            <person name="Nybo J.L."/>
            <person name="Theobald S."/>
            <person name="Kildgaard S."/>
            <person name="Petersen T.I."/>
            <person name="Kuo A."/>
            <person name="Sato A."/>
            <person name="Lyhne E.K."/>
            <person name="Kogle M.E."/>
            <person name="Wiebenga A."/>
            <person name="Kun R.S."/>
            <person name="Lubbers R.J."/>
            <person name="Makela M.R."/>
            <person name="Barry K."/>
            <person name="Chovatia M."/>
            <person name="Clum A."/>
            <person name="Daum C."/>
            <person name="Haridas S."/>
            <person name="He G."/>
            <person name="LaButti K."/>
            <person name="Lipzen A."/>
            <person name="Mondo S."/>
            <person name="Pangilinan J."/>
            <person name="Riley R."/>
            <person name="Salamov A."/>
            <person name="Simmons B.A."/>
            <person name="Magnuson J.K."/>
            <person name="Henrissat B."/>
            <person name="Mortensen U.H."/>
            <person name="Larsen T.O."/>
            <person name="De vries R.P."/>
            <person name="Grigoriev I.V."/>
            <person name="Machida M."/>
            <person name="Baker S.E."/>
            <person name="Andersen M.R."/>
        </authorList>
    </citation>
    <scope>NUCLEOTIDE SEQUENCE [LARGE SCALE GENOMIC DNA]</scope>
    <source>
        <strain evidence="4 5">CBS 117618</strain>
    </source>
</reference>
<dbReference type="VEuPathDB" id="FungiDB:BDV34DRAFT_219156"/>
<accession>A0A5N6E654</accession>
<keyword evidence="1" id="KW-0560">Oxidoreductase</keyword>
<dbReference type="EMBL" id="ML734937">
    <property type="protein sequence ID" value="KAB8211940.1"/>
    <property type="molecule type" value="Genomic_DNA"/>
</dbReference>
<evidence type="ECO:0000313" key="5">
    <source>
        <dbReference type="Proteomes" id="UP000326532"/>
    </source>
</evidence>
<feature type="region of interest" description="Disordered" evidence="2">
    <location>
        <begin position="114"/>
        <end position="139"/>
    </location>
</feature>
<gene>
    <name evidence="4" type="ORF">BDV34DRAFT_219156</name>
</gene>
<protein>
    <recommendedName>
        <fullName evidence="3">NADP-dependent oxidoreductase domain-containing protein</fullName>
    </recommendedName>
</protein>